<gene>
    <name evidence="3" type="ORF">OVA965_LOCUS42398</name>
    <name evidence="4" type="ORF">TMI583_LOCUS44294</name>
</gene>
<evidence type="ECO:0000313" key="4">
    <source>
        <dbReference type="EMBL" id="CAF4417575.1"/>
    </source>
</evidence>
<dbReference type="Proteomes" id="UP000677228">
    <property type="component" value="Unassembled WGS sequence"/>
</dbReference>
<reference evidence="4" key="1">
    <citation type="submission" date="2021-02" db="EMBL/GenBank/DDBJ databases">
        <authorList>
            <person name="Nowell W R."/>
        </authorList>
    </citation>
    <scope>NUCLEOTIDE SEQUENCE</scope>
</reference>
<dbReference type="PANTHER" id="PTHR45818">
    <property type="entry name" value="PROTEIN VAV"/>
    <property type="match status" value="1"/>
</dbReference>
<accession>A0A8S2VUU6</accession>
<evidence type="ECO:0000313" key="3">
    <source>
        <dbReference type="EMBL" id="CAF1606416.1"/>
    </source>
</evidence>
<evidence type="ECO:0000256" key="1">
    <source>
        <dbReference type="PROSITE-ProRule" id="PRU00191"/>
    </source>
</evidence>
<evidence type="ECO:0000313" key="5">
    <source>
        <dbReference type="Proteomes" id="UP000682733"/>
    </source>
</evidence>
<dbReference type="GO" id="GO:0005737">
    <property type="term" value="C:cytoplasm"/>
    <property type="evidence" value="ECO:0007669"/>
    <property type="project" value="TreeGrafter"/>
</dbReference>
<dbReference type="PANTHER" id="PTHR45818:SF3">
    <property type="entry name" value="PROTEIN VAV"/>
    <property type="match status" value="1"/>
</dbReference>
<dbReference type="PROSITE" id="PS50001">
    <property type="entry name" value="SH2"/>
    <property type="match status" value="1"/>
</dbReference>
<name>A0A8S2VUU6_9BILA</name>
<dbReference type="PRINTS" id="PR00401">
    <property type="entry name" value="SH2DOMAIN"/>
</dbReference>
<dbReference type="EMBL" id="CAJOBA010075906">
    <property type="protein sequence ID" value="CAF4417575.1"/>
    <property type="molecule type" value="Genomic_DNA"/>
</dbReference>
<dbReference type="InterPro" id="IPR036860">
    <property type="entry name" value="SH2_dom_sf"/>
</dbReference>
<sequence length="127" mass="14953">MGLFVHEKKTLNHQLNCFFPQLRFLDISRQQAEILLKHEHIPDNTFLMRKQRKNDGNAISIKHNNEIYHIRILQLIKDGSRKYCLVDTIQFSSLQALVEYYQMNSLEDRFSPVKSTLGRPLAQLGKK</sequence>
<evidence type="ECO:0000259" key="2">
    <source>
        <dbReference type="PROSITE" id="PS50001"/>
    </source>
</evidence>
<feature type="domain" description="SH2" evidence="2">
    <location>
        <begin position="17"/>
        <end position="121"/>
    </location>
</feature>
<dbReference type="SMART" id="SM00252">
    <property type="entry name" value="SH2"/>
    <property type="match status" value="1"/>
</dbReference>
<dbReference type="EMBL" id="CAJNOK010051897">
    <property type="protein sequence ID" value="CAF1606416.1"/>
    <property type="molecule type" value="Genomic_DNA"/>
</dbReference>
<dbReference type="InterPro" id="IPR000980">
    <property type="entry name" value="SH2"/>
</dbReference>
<dbReference type="Gene3D" id="3.30.505.10">
    <property type="entry name" value="SH2 domain"/>
    <property type="match status" value="1"/>
</dbReference>
<proteinExistence type="predicted"/>
<dbReference type="GO" id="GO:0016477">
    <property type="term" value="P:cell migration"/>
    <property type="evidence" value="ECO:0007669"/>
    <property type="project" value="TreeGrafter"/>
</dbReference>
<dbReference type="Proteomes" id="UP000682733">
    <property type="component" value="Unassembled WGS sequence"/>
</dbReference>
<dbReference type="SUPFAM" id="SSF55550">
    <property type="entry name" value="SH2 domain"/>
    <property type="match status" value="1"/>
</dbReference>
<organism evidence="4 5">
    <name type="scientific">Didymodactylos carnosus</name>
    <dbReference type="NCBI Taxonomy" id="1234261"/>
    <lineage>
        <taxon>Eukaryota</taxon>
        <taxon>Metazoa</taxon>
        <taxon>Spiralia</taxon>
        <taxon>Gnathifera</taxon>
        <taxon>Rotifera</taxon>
        <taxon>Eurotatoria</taxon>
        <taxon>Bdelloidea</taxon>
        <taxon>Philodinida</taxon>
        <taxon>Philodinidae</taxon>
        <taxon>Didymodactylos</taxon>
    </lineage>
</organism>
<comment type="caution">
    <text evidence="4">The sequence shown here is derived from an EMBL/GenBank/DDBJ whole genome shotgun (WGS) entry which is preliminary data.</text>
</comment>
<protein>
    <recommendedName>
        <fullName evidence="2">SH2 domain-containing protein</fullName>
    </recommendedName>
</protein>
<keyword evidence="1" id="KW-0727">SH2 domain</keyword>
<dbReference type="AlphaFoldDB" id="A0A8S2VUU6"/>
<dbReference type="Pfam" id="PF00017">
    <property type="entry name" value="SH2"/>
    <property type="match status" value="1"/>
</dbReference>
<dbReference type="GO" id="GO:0005085">
    <property type="term" value="F:guanyl-nucleotide exchange factor activity"/>
    <property type="evidence" value="ECO:0007669"/>
    <property type="project" value="TreeGrafter"/>
</dbReference>